<evidence type="ECO:0000313" key="4">
    <source>
        <dbReference type="Proteomes" id="UP001044222"/>
    </source>
</evidence>
<sequence>NSSYFSEKSCDIVASALQSSNSTLRDLDLSCNHLGDSEVKLLCAGLMSPNCKLQRLGLNNC</sequence>
<name>A0A9D3LUD2_ANGAN</name>
<proteinExistence type="predicted"/>
<protein>
    <submittedName>
        <fullName evidence="3">Uncharacterized protein</fullName>
    </submittedName>
</protein>
<feature type="non-terminal residue" evidence="3">
    <location>
        <position position="1"/>
    </location>
</feature>
<accession>A0A9D3LUD2</accession>
<organism evidence="3 4">
    <name type="scientific">Anguilla anguilla</name>
    <name type="common">European freshwater eel</name>
    <name type="synonym">Muraena anguilla</name>
    <dbReference type="NCBI Taxonomy" id="7936"/>
    <lineage>
        <taxon>Eukaryota</taxon>
        <taxon>Metazoa</taxon>
        <taxon>Chordata</taxon>
        <taxon>Craniata</taxon>
        <taxon>Vertebrata</taxon>
        <taxon>Euteleostomi</taxon>
        <taxon>Actinopterygii</taxon>
        <taxon>Neopterygii</taxon>
        <taxon>Teleostei</taxon>
        <taxon>Anguilliformes</taxon>
        <taxon>Anguillidae</taxon>
        <taxon>Anguilla</taxon>
    </lineage>
</organism>
<dbReference type="InterPro" id="IPR051261">
    <property type="entry name" value="NLR"/>
</dbReference>
<dbReference type="Proteomes" id="UP001044222">
    <property type="component" value="Chromosome 13"/>
</dbReference>
<dbReference type="SMART" id="SM00368">
    <property type="entry name" value="LRR_RI"/>
    <property type="match status" value="1"/>
</dbReference>
<feature type="non-terminal residue" evidence="3">
    <location>
        <position position="61"/>
    </location>
</feature>
<comment type="caution">
    <text evidence="3">The sequence shown here is derived from an EMBL/GenBank/DDBJ whole genome shotgun (WGS) entry which is preliminary data.</text>
</comment>
<keyword evidence="2" id="KW-0677">Repeat</keyword>
<dbReference type="Gene3D" id="3.80.10.10">
    <property type="entry name" value="Ribonuclease Inhibitor"/>
    <property type="match status" value="1"/>
</dbReference>
<dbReference type="EMBL" id="JAFIRN010000013">
    <property type="protein sequence ID" value="KAG5836616.1"/>
    <property type="molecule type" value="Genomic_DNA"/>
</dbReference>
<gene>
    <name evidence="3" type="ORF">ANANG_G00230220</name>
</gene>
<evidence type="ECO:0000256" key="1">
    <source>
        <dbReference type="ARBA" id="ARBA00022614"/>
    </source>
</evidence>
<keyword evidence="4" id="KW-1185">Reference proteome</keyword>
<keyword evidence="1" id="KW-0433">Leucine-rich repeat</keyword>
<evidence type="ECO:0000313" key="3">
    <source>
        <dbReference type="EMBL" id="KAG5836616.1"/>
    </source>
</evidence>
<dbReference type="InterPro" id="IPR032675">
    <property type="entry name" value="LRR_dom_sf"/>
</dbReference>
<reference evidence="3" key="1">
    <citation type="submission" date="2021-01" db="EMBL/GenBank/DDBJ databases">
        <title>A chromosome-scale assembly of European eel, Anguilla anguilla.</title>
        <authorList>
            <person name="Henkel C."/>
            <person name="Jong-Raadsen S.A."/>
            <person name="Dufour S."/>
            <person name="Weltzien F.-A."/>
            <person name="Palstra A.P."/>
            <person name="Pelster B."/>
            <person name="Spaink H.P."/>
            <person name="Van Den Thillart G.E."/>
            <person name="Jansen H."/>
            <person name="Zahm M."/>
            <person name="Klopp C."/>
            <person name="Cedric C."/>
            <person name="Louis A."/>
            <person name="Berthelot C."/>
            <person name="Parey E."/>
            <person name="Roest Crollius H."/>
            <person name="Montfort J."/>
            <person name="Robinson-Rechavi M."/>
            <person name="Bucao C."/>
            <person name="Bouchez O."/>
            <person name="Gislard M."/>
            <person name="Lluch J."/>
            <person name="Milhes M."/>
            <person name="Lampietro C."/>
            <person name="Lopez Roques C."/>
            <person name="Donnadieu C."/>
            <person name="Braasch I."/>
            <person name="Desvignes T."/>
            <person name="Postlethwait J."/>
            <person name="Bobe J."/>
            <person name="Guiguen Y."/>
            <person name="Dirks R."/>
        </authorList>
    </citation>
    <scope>NUCLEOTIDE SEQUENCE</scope>
    <source>
        <strain evidence="3">Tag_6206</strain>
        <tissue evidence="3">Liver</tissue>
    </source>
</reference>
<dbReference type="AlphaFoldDB" id="A0A9D3LUD2"/>
<dbReference type="SUPFAM" id="SSF52047">
    <property type="entry name" value="RNI-like"/>
    <property type="match status" value="1"/>
</dbReference>
<dbReference type="PANTHER" id="PTHR24106">
    <property type="entry name" value="NACHT, LRR AND CARD DOMAINS-CONTAINING"/>
    <property type="match status" value="1"/>
</dbReference>
<evidence type="ECO:0000256" key="2">
    <source>
        <dbReference type="ARBA" id="ARBA00022737"/>
    </source>
</evidence>